<sequence>MQNILSLIILQIPSYSQKPGDSGTIDLTRPFDLIVFIILPIVFIILYFAWKRMKKRDQE</sequence>
<keyword evidence="1" id="KW-1133">Transmembrane helix</keyword>
<protein>
    <submittedName>
        <fullName evidence="2">Adenylosuccinate synthetase</fullName>
    </submittedName>
</protein>
<evidence type="ECO:0000256" key="1">
    <source>
        <dbReference type="SAM" id="Phobius"/>
    </source>
</evidence>
<name>A0A5D0R479_9FLAO</name>
<evidence type="ECO:0000313" key="2">
    <source>
        <dbReference type="EMBL" id="TYB76283.1"/>
    </source>
</evidence>
<accession>A0A5D0R479</accession>
<keyword evidence="1" id="KW-0812">Transmembrane</keyword>
<dbReference type="EMBL" id="VSKK01000003">
    <property type="protein sequence ID" value="TYB76283.1"/>
    <property type="molecule type" value="Genomic_DNA"/>
</dbReference>
<comment type="caution">
    <text evidence="2">The sequence shown here is derived from an EMBL/GenBank/DDBJ whole genome shotgun (WGS) entry which is preliminary data.</text>
</comment>
<reference evidence="2 3" key="1">
    <citation type="submission" date="2019-08" db="EMBL/GenBank/DDBJ databases">
        <title>Genomes of Antarctic Bizionia species.</title>
        <authorList>
            <person name="Bowman J.P."/>
        </authorList>
    </citation>
    <scope>NUCLEOTIDE SEQUENCE [LARGE SCALE GENOMIC DNA]</scope>
    <source>
        <strain evidence="2 3">ADA-4</strain>
    </source>
</reference>
<keyword evidence="3" id="KW-1185">Reference proteome</keyword>
<dbReference type="AlphaFoldDB" id="A0A5D0R479"/>
<organism evidence="2 3">
    <name type="scientific">Bizionia myxarmorum</name>
    <dbReference type="NCBI Taxonomy" id="291186"/>
    <lineage>
        <taxon>Bacteria</taxon>
        <taxon>Pseudomonadati</taxon>
        <taxon>Bacteroidota</taxon>
        <taxon>Flavobacteriia</taxon>
        <taxon>Flavobacteriales</taxon>
        <taxon>Flavobacteriaceae</taxon>
        <taxon>Bizionia</taxon>
    </lineage>
</organism>
<keyword evidence="1" id="KW-0472">Membrane</keyword>
<proteinExistence type="predicted"/>
<dbReference type="Proteomes" id="UP000323720">
    <property type="component" value="Unassembled WGS sequence"/>
</dbReference>
<dbReference type="RefSeq" id="WP_148404262.1">
    <property type="nucleotide sequence ID" value="NZ_VSKK01000003.1"/>
</dbReference>
<evidence type="ECO:0000313" key="3">
    <source>
        <dbReference type="Proteomes" id="UP000323720"/>
    </source>
</evidence>
<gene>
    <name evidence="2" type="ORF">ES674_11880</name>
</gene>
<feature type="transmembrane region" description="Helical" evidence="1">
    <location>
        <begin position="32"/>
        <end position="50"/>
    </location>
</feature>